<dbReference type="CDD" id="cd00047">
    <property type="entry name" value="PTPc"/>
    <property type="match status" value="1"/>
</dbReference>
<dbReference type="InterPro" id="IPR016130">
    <property type="entry name" value="Tyr_Pase_AS"/>
</dbReference>
<feature type="domain" description="Tyrosine-protein phosphatase" evidence="4">
    <location>
        <begin position="588"/>
        <end position="846"/>
    </location>
</feature>
<proteinExistence type="inferred from homology"/>
<dbReference type="PROSITE" id="PS50206">
    <property type="entry name" value="RHODANESE_3"/>
    <property type="match status" value="1"/>
</dbReference>
<dbReference type="PRINTS" id="PR00700">
    <property type="entry name" value="PRTYPHPHTASE"/>
</dbReference>
<dbReference type="SUPFAM" id="SSF52821">
    <property type="entry name" value="Rhodanese/Cell cycle control phosphatase"/>
    <property type="match status" value="1"/>
</dbReference>
<feature type="compositionally biased region" description="Polar residues" evidence="3">
    <location>
        <begin position="1066"/>
        <end position="1076"/>
    </location>
</feature>
<dbReference type="PROSITE" id="PS50056">
    <property type="entry name" value="TYR_PHOSPHATASE_2"/>
    <property type="match status" value="1"/>
</dbReference>
<feature type="region of interest" description="Disordered" evidence="3">
    <location>
        <begin position="1066"/>
        <end position="1085"/>
    </location>
</feature>
<dbReference type="InterPro" id="IPR003595">
    <property type="entry name" value="Tyr_Pase_cat"/>
</dbReference>
<dbReference type="GO" id="GO:0004725">
    <property type="term" value="F:protein tyrosine phosphatase activity"/>
    <property type="evidence" value="ECO:0007669"/>
    <property type="project" value="UniProtKB-EC"/>
</dbReference>
<feature type="compositionally biased region" description="Low complexity" evidence="3">
    <location>
        <begin position="1239"/>
        <end position="1258"/>
    </location>
</feature>
<feature type="domain" description="Tyrosine specific protein phosphatases" evidence="5">
    <location>
        <begin position="751"/>
        <end position="837"/>
    </location>
</feature>
<gene>
    <name evidence="7" type="ORF">AYI68_g4313</name>
</gene>
<dbReference type="Gene3D" id="3.40.250.10">
    <property type="entry name" value="Rhodanese-like domain"/>
    <property type="match status" value="1"/>
</dbReference>
<evidence type="ECO:0000256" key="3">
    <source>
        <dbReference type="SAM" id="MobiDB-lite"/>
    </source>
</evidence>
<dbReference type="InterPro" id="IPR036873">
    <property type="entry name" value="Rhodanese-like_dom_sf"/>
</dbReference>
<dbReference type="InterPro" id="IPR029021">
    <property type="entry name" value="Prot-tyrosine_phosphatase-like"/>
</dbReference>
<dbReference type="PROSITE" id="PS00383">
    <property type="entry name" value="TYR_PHOSPHATASE_1"/>
    <property type="match status" value="1"/>
</dbReference>
<evidence type="ECO:0000259" key="5">
    <source>
        <dbReference type="PROSITE" id="PS50056"/>
    </source>
</evidence>
<dbReference type="InterPro" id="IPR050348">
    <property type="entry name" value="Protein-Tyr_Phosphatase"/>
</dbReference>
<dbReference type="PANTHER" id="PTHR19134">
    <property type="entry name" value="RECEPTOR-TYPE TYROSINE-PROTEIN PHOSPHATASE"/>
    <property type="match status" value="1"/>
</dbReference>
<evidence type="ECO:0000313" key="7">
    <source>
        <dbReference type="EMBL" id="OLY81578.1"/>
    </source>
</evidence>
<keyword evidence="8" id="KW-1185">Reference proteome</keyword>
<evidence type="ECO:0000256" key="2">
    <source>
        <dbReference type="ARBA" id="ARBA00013064"/>
    </source>
</evidence>
<dbReference type="InterPro" id="IPR001763">
    <property type="entry name" value="Rhodanese-like_dom"/>
</dbReference>
<dbReference type="SMART" id="SM00194">
    <property type="entry name" value="PTPc"/>
    <property type="match status" value="1"/>
</dbReference>
<feature type="region of interest" description="Disordered" evidence="3">
    <location>
        <begin position="1186"/>
        <end position="1206"/>
    </location>
</feature>
<sequence length="1488" mass="167708">MPPNFFTQTHSVSLLFFRISFKRSKPQIDLSSNLSDDLGSDSGYVFLSDLEDLFDSEHQNKKSNEISPPDLFLANNDFPRAGSLPLRLKNLGIPSILNTFPKSNRCFSGSGKKAEIKSIFDSNSNDNIPVSSLNPSNVPPIPAPVSHNTGKTLIPKADVDQPISDFQNTLPQDTLIFRRSRTSCSPNRNSFDGIKAELSLLSKNDSHSNSNNINEYPFLSTDVDPMYSKIDTKKIHHKNEISTPTKLSFKPETLNPPNKLSSNSKKDHTLSSHRSIKKKRFPKSFRSGTISAEEASKLVQRRIDFLYNHPPPSDPSSNSFKIPPLPLGISNLPPDDTLYSNADLNNLTISLIFIVDVRSSIEYDKSHIVGAISMHLLKSKSTAKRSFSQILDDYLNELTLSQFPNTTKHRHIVLFYDDGISGSAWNHTTLYKELQVPHTLLSLDCGYQAFFEKYPYLCTSFDLKFPQFSLLNNLIKNNADDSFSKQKFSNLISELAISESNSVKSLNERSFRQLDLTISMKTLKIQNYDPPKWLVDRAEENVSNPGIASGFFSKIETSENIRLQEMNDNQNKNVIMDYSFESGKNRINQNRYPNILPYDHSRVILQSKFTGNDYINASFVGLPGGPQYIVTQGPMESTINDFWQMVWEQNIGVIVMLGNLVELGREKCFQYWPKSFGVWKRFKLRPKTELGEAIISVRMEAAANDCNFDGIIVRLFRARLSINGRLVGKARMITHIQYTDWADNKVPTDVQVFLRVVKLVNCATGFTSLNTFDSQHIVVHCSAGCGRSGVFCTIDTALRLKKGDNPVIVEDYDPLFSIVSAMRRQRMGMVQNLEQFLFCYKALYSSFKKVELKYPQLDVVSVPVEQLKLVIRWNRLKSKVFSPDSAHMVWIMVALMEISNELSEFQKQFNHKRTLNQSNTSLTEFERPFSTEGFISKLPYSLSDSSDSLETPDYSPRKNFQSDCQKFFRTNAFEKNFGKSDENILSKDSHILDIFNSRNLKITPKLSSFKRSNSLNIPVTSYKYALTSFRFLKNVSSNGETPLSDIWPAIDENKISALHASNSKSSNITTYNSGTKRSVKKVSPASSKSSSHKILLIDLLSQYPPIDKKAVDKNSPFYLKKPSSGSKKNKKAPNLVLNLDSSLMEKSRTKGFMPFLSPQPETPNVESFSSSLDPMFFRNKNKFNLKIPSSEKNDSNSYPVPPRPKNSISKLIPTVDYLVSSATSVDMPKNSNKILETYNPSGPLSSSPSNQSGLNSNSKYHSKNSLHSPTQNGKDFTNPILKTFDSRSSPGFNSKTPYLGTPKEFLLSPGIQSEILDSTIPESRNANNSNSTLYSSSKALFSSATQNSSNHTKLETRNSIPIKSSSVSHSKSFRMSISRTREHEIMKTGTKNMGLRIDPPEFSYENAGNFQIFSNTPFSAPISEGFPSINNQDDLSNDRYGPRLDIEDSDFLVLSEIEPENHQIETQFSEMDFISGLVRFPRLKPSFE</sequence>
<evidence type="ECO:0000256" key="1">
    <source>
        <dbReference type="ARBA" id="ARBA00009649"/>
    </source>
</evidence>
<feature type="region of interest" description="Disordered" evidence="3">
    <location>
        <begin position="1231"/>
        <end position="1294"/>
    </location>
</feature>
<protein>
    <recommendedName>
        <fullName evidence="2">protein-tyrosine-phosphatase</fullName>
        <ecNumber evidence="2">3.1.3.48</ecNumber>
    </recommendedName>
</protein>
<evidence type="ECO:0000313" key="8">
    <source>
        <dbReference type="Proteomes" id="UP000187455"/>
    </source>
</evidence>
<feature type="domain" description="Rhodanese" evidence="6">
    <location>
        <begin position="354"/>
        <end position="459"/>
    </location>
</feature>
<dbReference type="STRING" id="133383.A0A1R0GXJ9"/>
<dbReference type="EC" id="3.1.3.48" evidence="2"/>
<comment type="caution">
    <text evidence="7">The sequence shown here is derived from an EMBL/GenBank/DDBJ whole genome shotgun (WGS) entry which is preliminary data.</text>
</comment>
<name>A0A1R0GXJ9_9FUNG</name>
<reference evidence="7 8" key="1">
    <citation type="journal article" date="2016" name="Mol. Biol. Evol.">
        <title>Genome-Wide Survey of Gut Fungi (Harpellales) Reveals the First Horizontally Transferred Ubiquitin Gene from a Mosquito Host.</title>
        <authorList>
            <person name="Wang Y."/>
            <person name="White M.M."/>
            <person name="Kvist S."/>
            <person name="Moncalvo J.M."/>
        </authorList>
    </citation>
    <scope>NUCLEOTIDE SEQUENCE [LARGE SCALE GENOMIC DNA]</scope>
    <source>
        <strain evidence="7 8">ALG-7-W6</strain>
    </source>
</reference>
<dbReference type="SUPFAM" id="SSF52799">
    <property type="entry name" value="(Phosphotyrosine protein) phosphatases II"/>
    <property type="match status" value="1"/>
</dbReference>
<evidence type="ECO:0000259" key="4">
    <source>
        <dbReference type="PROSITE" id="PS50055"/>
    </source>
</evidence>
<evidence type="ECO:0000259" key="6">
    <source>
        <dbReference type="PROSITE" id="PS50206"/>
    </source>
</evidence>
<accession>A0A1R0GXJ9</accession>
<dbReference type="Pfam" id="PF00102">
    <property type="entry name" value="Y_phosphatase"/>
    <property type="match status" value="1"/>
</dbReference>
<dbReference type="PANTHER" id="PTHR19134:SF449">
    <property type="entry name" value="TYROSINE-PROTEIN PHOSPHATASE 1"/>
    <property type="match status" value="1"/>
</dbReference>
<dbReference type="Gene3D" id="3.90.190.10">
    <property type="entry name" value="Protein tyrosine phosphatase superfamily"/>
    <property type="match status" value="1"/>
</dbReference>
<dbReference type="InterPro" id="IPR000242">
    <property type="entry name" value="PTP_cat"/>
</dbReference>
<feature type="compositionally biased region" description="Polar residues" evidence="3">
    <location>
        <begin position="1263"/>
        <end position="1275"/>
    </location>
</feature>
<dbReference type="OrthoDB" id="6058203at2759"/>
<dbReference type="Proteomes" id="UP000187455">
    <property type="component" value="Unassembled WGS sequence"/>
</dbReference>
<organism evidence="7 8">
    <name type="scientific">Smittium mucronatum</name>
    <dbReference type="NCBI Taxonomy" id="133383"/>
    <lineage>
        <taxon>Eukaryota</taxon>
        <taxon>Fungi</taxon>
        <taxon>Fungi incertae sedis</taxon>
        <taxon>Zoopagomycota</taxon>
        <taxon>Kickxellomycotina</taxon>
        <taxon>Harpellomycetes</taxon>
        <taxon>Harpellales</taxon>
        <taxon>Legeriomycetaceae</taxon>
        <taxon>Smittium</taxon>
    </lineage>
</organism>
<dbReference type="SMART" id="SM00404">
    <property type="entry name" value="PTPc_motif"/>
    <property type="match status" value="1"/>
</dbReference>
<comment type="similarity">
    <text evidence="1">Belongs to the protein-tyrosine phosphatase family. Non-receptor class subfamily.</text>
</comment>
<dbReference type="InterPro" id="IPR000387">
    <property type="entry name" value="Tyr_Pase_dom"/>
</dbReference>
<feature type="region of interest" description="Disordered" evidence="3">
    <location>
        <begin position="1115"/>
        <end position="1134"/>
    </location>
</feature>
<dbReference type="Pfam" id="PF00581">
    <property type="entry name" value="Rhodanese"/>
    <property type="match status" value="1"/>
</dbReference>
<dbReference type="PROSITE" id="PS50055">
    <property type="entry name" value="TYR_PHOSPHATASE_PTP"/>
    <property type="match status" value="1"/>
</dbReference>
<feature type="region of interest" description="Disordered" evidence="3">
    <location>
        <begin position="239"/>
        <end position="278"/>
    </location>
</feature>
<keyword evidence="7" id="KW-0675">Receptor</keyword>
<dbReference type="EMBL" id="LSSL01002337">
    <property type="protein sequence ID" value="OLY81578.1"/>
    <property type="molecule type" value="Genomic_DNA"/>
</dbReference>